<dbReference type="EMBL" id="KI536799">
    <property type="protein sequence ID" value="ESR48453.1"/>
    <property type="molecule type" value="Genomic_DNA"/>
</dbReference>
<proteinExistence type="predicted"/>
<evidence type="ECO:0000313" key="2">
    <source>
        <dbReference type="EMBL" id="ESR48453.1"/>
    </source>
</evidence>
<accession>V4SL22</accession>
<gene>
    <name evidence="2" type="ORF">CICLE_v10004073mg</name>
</gene>
<feature type="transmembrane region" description="Helical" evidence="1">
    <location>
        <begin position="33"/>
        <end position="56"/>
    </location>
</feature>
<dbReference type="AlphaFoldDB" id="V4SL22"/>
<dbReference type="Gramene" id="ESR48453">
    <property type="protein sequence ID" value="ESR48453"/>
    <property type="gene ID" value="CICLE_v10004073mg"/>
</dbReference>
<keyword evidence="1" id="KW-0472">Membrane</keyword>
<dbReference type="InParanoid" id="V4SL22"/>
<sequence length="73" mass="8637">MSFSSLSFFQMCTCALRYELMYILPLLRINEVICFGVLCVYKIVLVLYGISLLYVLKVSMIRCFWNSPWHRIS</sequence>
<dbReference type="Proteomes" id="UP000030687">
    <property type="component" value="Unassembled WGS sequence"/>
</dbReference>
<evidence type="ECO:0000256" key="1">
    <source>
        <dbReference type="SAM" id="Phobius"/>
    </source>
</evidence>
<keyword evidence="3" id="KW-1185">Reference proteome</keyword>
<dbReference type="KEGG" id="cic:CICLE_v10004073mg"/>
<organism evidence="2 3">
    <name type="scientific">Citrus clementina</name>
    <name type="common">Clementine</name>
    <name type="synonym">Citrus deliciosa x Citrus sinensis</name>
    <dbReference type="NCBI Taxonomy" id="85681"/>
    <lineage>
        <taxon>Eukaryota</taxon>
        <taxon>Viridiplantae</taxon>
        <taxon>Streptophyta</taxon>
        <taxon>Embryophyta</taxon>
        <taxon>Tracheophyta</taxon>
        <taxon>Spermatophyta</taxon>
        <taxon>Magnoliopsida</taxon>
        <taxon>eudicotyledons</taxon>
        <taxon>Gunneridae</taxon>
        <taxon>Pentapetalae</taxon>
        <taxon>rosids</taxon>
        <taxon>malvids</taxon>
        <taxon>Sapindales</taxon>
        <taxon>Rutaceae</taxon>
        <taxon>Aurantioideae</taxon>
        <taxon>Citrus</taxon>
    </lineage>
</organism>
<protein>
    <submittedName>
        <fullName evidence="2">Uncharacterized protein</fullName>
    </submittedName>
</protein>
<evidence type="ECO:0000313" key="3">
    <source>
        <dbReference type="Proteomes" id="UP000030687"/>
    </source>
</evidence>
<reference evidence="2 3" key="1">
    <citation type="submission" date="2013-10" db="EMBL/GenBank/DDBJ databases">
        <authorList>
            <consortium name="International Citrus Genome Consortium"/>
            <person name="Jenkins J."/>
            <person name="Schmutz J."/>
            <person name="Prochnik S."/>
            <person name="Rokhsar D."/>
            <person name="Gmitter F."/>
            <person name="Ollitrault P."/>
            <person name="Machado M."/>
            <person name="Talon M."/>
            <person name="Wincker P."/>
            <person name="Jaillon O."/>
            <person name="Morgante M."/>
        </authorList>
    </citation>
    <scope>NUCLEOTIDE SEQUENCE</scope>
    <source>
        <strain evidence="3">cv. Clemenules</strain>
    </source>
</reference>
<keyword evidence="1" id="KW-0812">Transmembrane</keyword>
<keyword evidence="1" id="KW-1133">Transmembrane helix</keyword>
<name>V4SL22_CITCL</name>